<dbReference type="CDD" id="cd06170">
    <property type="entry name" value="LuxR_C_like"/>
    <property type="match status" value="1"/>
</dbReference>
<evidence type="ECO:0000259" key="4">
    <source>
        <dbReference type="PROSITE" id="PS50043"/>
    </source>
</evidence>
<evidence type="ECO:0000256" key="3">
    <source>
        <dbReference type="ARBA" id="ARBA00023163"/>
    </source>
</evidence>
<dbReference type="InterPro" id="IPR000792">
    <property type="entry name" value="Tscrpt_reg_LuxR_C"/>
</dbReference>
<dbReference type="RefSeq" id="WP_229231012.1">
    <property type="nucleotide sequence ID" value="NZ_AP024525.1"/>
</dbReference>
<keyword evidence="2" id="KW-0238">DNA-binding</keyword>
<dbReference type="SUPFAM" id="SSF46894">
    <property type="entry name" value="C-terminal effector domain of the bipartite response regulators"/>
    <property type="match status" value="1"/>
</dbReference>
<dbReference type="PROSITE" id="PS50043">
    <property type="entry name" value="HTH_LUXR_2"/>
    <property type="match status" value="1"/>
</dbReference>
<protein>
    <submittedName>
        <fullName evidence="5">Helix-turn-helix transcriptional regulator</fullName>
    </submittedName>
</protein>
<keyword evidence="1" id="KW-0805">Transcription regulation</keyword>
<dbReference type="InterPro" id="IPR016032">
    <property type="entry name" value="Sig_transdc_resp-reg_C-effctor"/>
</dbReference>
<organism evidence="5 6">
    <name type="scientific">Sinomonas cyclohexanicum</name>
    <name type="common">Corynebacterium cyclohexanicum</name>
    <dbReference type="NCBI Taxonomy" id="322009"/>
    <lineage>
        <taxon>Bacteria</taxon>
        <taxon>Bacillati</taxon>
        <taxon>Actinomycetota</taxon>
        <taxon>Actinomycetes</taxon>
        <taxon>Micrococcales</taxon>
        <taxon>Micrococcaceae</taxon>
        <taxon>Sinomonas</taxon>
    </lineage>
</organism>
<dbReference type="Gene3D" id="1.10.10.10">
    <property type="entry name" value="Winged helix-like DNA-binding domain superfamily/Winged helix DNA-binding domain"/>
    <property type="match status" value="1"/>
</dbReference>
<dbReference type="Pfam" id="PF00196">
    <property type="entry name" value="GerE"/>
    <property type="match status" value="1"/>
</dbReference>
<dbReference type="SMART" id="SM00421">
    <property type="entry name" value="HTH_LUXR"/>
    <property type="match status" value="1"/>
</dbReference>
<dbReference type="PROSITE" id="PS00622">
    <property type="entry name" value="HTH_LUXR_1"/>
    <property type="match status" value="1"/>
</dbReference>
<name>A0ABN6FCD3_SINCY</name>
<sequence length="427" mass="46133">MPELHGAVTAETLTLLDAAGELAEAPLTQIAAKLRRFLAPYVRCSALVIFTEDCTGRPQKKDGAEEIISRVSLDELEHVRASLEGLEPAWTAGEVGGRTRPLLALRSLTGALLVLTDPAPVARSRTEVGPVVVRLWHLAAVRIRDKVAEAPASYLRESRAASAERARITAELTDLHSTSLETILTALRSPGQSDAAARASATELAAAALVRLRGSADRTAALLDEPVAKAFERLRTDLRPLERFGGVDVQFVEPPADGRALPGEVAHAARAIVRSLVLAMVEQDSVHRIRVQWDCDGTNLLVNIRDDGKGQLSLAEDGVRRIEERVQALDGRLRMEVMAGWGADVSVALPLDVQRTAAREHTEWGLAAREEEVLQLLGTGMPNRGIAAELHISENTVKFHLRNVFRKLGVSSRAQAIALLGEVQTAT</sequence>
<feature type="domain" description="HTH luxR-type" evidence="4">
    <location>
        <begin position="358"/>
        <end position="424"/>
    </location>
</feature>
<evidence type="ECO:0000313" key="5">
    <source>
        <dbReference type="EMBL" id="BCT74255.1"/>
    </source>
</evidence>
<dbReference type="PRINTS" id="PR00038">
    <property type="entry name" value="HTHLUXR"/>
</dbReference>
<dbReference type="EMBL" id="AP024525">
    <property type="protein sequence ID" value="BCT74255.1"/>
    <property type="molecule type" value="Genomic_DNA"/>
</dbReference>
<keyword evidence="3" id="KW-0804">Transcription</keyword>
<proteinExistence type="predicted"/>
<evidence type="ECO:0000313" key="6">
    <source>
        <dbReference type="Proteomes" id="UP001319861"/>
    </source>
</evidence>
<evidence type="ECO:0000256" key="2">
    <source>
        <dbReference type="ARBA" id="ARBA00023125"/>
    </source>
</evidence>
<keyword evidence="6" id="KW-1185">Reference proteome</keyword>
<dbReference type="SUPFAM" id="SSF55874">
    <property type="entry name" value="ATPase domain of HSP90 chaperone/DNA topoisomerase II/histidine kinase"/>
    <property type="match status" value="1"/>
</dbReference>
<accession>A0ABN6FCD3</accession>
<dbReference type="Proteomes" id="UP001319861">
    <property type="component" value="Chromosome"/>
</dbReference>
<gene>
    <name evidence="5" type="ORF">SCMU_00970</name>
</gene>
<dbReference type="Gene3D" id="3.30.565.10">
    <property type="entry name" value="Histidine kinase-like ATPase, C-terminal domain"/>
    <property type="match status" value="1"/>
</dbReference>
<dbReference type="PANTHER" id="PTHR44688:SF16">
    <property type="entry name" value="DNA-BINDING TRANSCRIPTIONAL ACTIVATOR DEVR_DOSR"/>
    <property type="match status" value="1"/>
</dbReference>
<reference evidence="5 6" key="1">
    <citation type="journal article" date="2021" name="J. Biosci. Bioeng.">
        <title>Identification and characterization of a chc gene cluster responsible for the aromatization pathway of cyclohexanecarboxylate degradation in Sinomonas cyclohexanicum ATCC 51369.</title>
        <authorList>
            <person name="Yamamoto T."/>
            <person name="Hasegawa Y."/>
            <person name="Lau P.C.K."/>
            <person name="Iwaki H."/>
        </authorList>
    </citation>
    <scope>NUCLEOTIDE SEQUENCE [LARGE SCALE GENOMIC DNA]</scope>
    <source>
        <strain evidence="5 6">ATCC 51369</strain>
    </source>
</reference>
<evidence type="ECO:0000256" key="1">
    <source>
        <dbReference type="ARBA" id="ARBA00023015"/>
    </source>
</evidence>
<dbReference type="InterPro" id="IPR036890">
    <property type="entry name" value="HATPase_C_sf"/>
</dbReference>
<dbReference type="PANTHER" id="PTHR44688">
    <property type="entry name" value="DNA-BINDING TRANSCRIPTIONAL ACTIVATOR DEVR_DOSR"/>
    <property type="match status" value="1"/>
</dbReference>
<dbReference type="InterPro" id="IPR036388">
    <property type="entry name" value="WH-like_DNA-bd_sf"/>
</dbReference>